<dbReference type="AlphaFoldDB" id="A0A1G6MWY4"/>
<dbReference type="SUPFAM" id="SSF56801">
    <property type="entry name" value="Acetyl-CoA synthetase-like"/>
    <property type="match status" value="1"/>
</dbReference>
<name>A0A1G6MWY4_9BACT</name>
<evidence type="ECO:0000313" key="2">
    <source>
        <dbReference type="Proteomes" id="UP000199452"/>
    </source>
</evidence>
<dbReference type="Proteomes" id="UP000199452">
    <property type="component" value="Unassembled WGS sequence"/>
</dbReference>
<keyword evidence="2" id="KW-1185">Reference proteome</keyword>
<gene>
    <name evidence="1" type="ORF">SAMN05216323_103912</name>
</gene>
<accession>A0A1G6MWY4</accession>
<organism evidence="1 2">
    <name type="scientific">Williamwhitmania taraxaci</name>
    <dbReference type="NCBI Taxonomy" id="1640674"/>
    <lineage>
        <taxon>Bacteria</taxon>
        <taxon>Pseudomonadati</taxon>
        <taxon>Bacteroidota</taxon>
        <taxon>Bacteroidia</taxon>
        <taxon>Bacteroidales</taxon>
        <taxon>Williamwhitmaniaceae</taxon>
        <taxon>Williamwhitmania</taxon>
    </lineage>
</organism>
<dbReference type="InterPro" id="IPR042099">
    <property type="entry name" value="ANL_N_sf"/>
</dbReference>
<reference evidence="1 2" key="1">
    <citation type="submission" date="2016-09" db="EMBL/GenBank/DDBJ databases">
        <authorList>
            <person name="Capua I."/>
            <person name="De Benedictis P."/>
            <person name="Joannis T."/>
            <person name="Lombin L.H."/>
            <person name="Cattoli G."/>
        </authorList>
    </citation>
    <scope>NUCLEOTIDE SEQUENCE [LARGE SCALE GENOMIC DNA]</scope>
    <source>
        <strain evidence="1 2">A7P-90m</strain>
    </source>
</reference>
<dbReference type="OrthoDB" id="182577at2"/>
<sequence length="332" mass="37434">MNIDILKDEIFEIQDNNSPVFERIALDVFNFQASHVPIYAQYLNHLGIDPSKISQLTDIPFLPVELFKSQRIIALGLQPEVVFMSSGTTGMVRSHHYVASTDLYKRSFLKAFKRFYGEPSDYCMLALLPSYLERDGSSLVYMMDELIKQSEHPDSGFYLHNIDEMAKKLTELDASGRKVLLIGVTFALLDLAEKHEFNLKNTIVMETGGMKGKRRELPRPELHSILCQRMGVKSIHSEYGMTELLSQGYSIGGGVFSTPPWMKVLIRDTNDPFCYNASSQSGGINVIDLANLYSCSFLELKDLGKLDAKGQFEVLGRFDNSDIRGCNLLMAE</sequence>
<dbReference type="EMBL" id="FMYP01000039">
    <property type="protein sequence ID" value="SDC60108.1"/>
    <property type="molecule type" value="Genomic_DNA"/>
</dbReference>
<dbReference type="STRING" id="1640674.SAMN05216323_103912"/>
<dbReference type="RefSeq" id="WP_092438869.1">
    <property type="nucleotide sequence ID" value="NZ_FMYP01000039.1"/>
</dbReference>
<evidence type="ECO:0000313" key="1">
    <source>
        <dbReference type="EMBL" id="SDC60108.1"/>
    </source>
</evidence>
<proteinExistence type="predicted"/>
<protein>
    <submittedName>
        <fullName evidence="1">Acyl-protein synthetase, LuxE</fullName>
    </submittedName>
</protein>
<dbReference type="Gene3D" id="3.40.50.12780">
    <property type="entry name" value="N-terminal domain of ligase-like"/>
    <property type="match status" value="1"/>
</dbReference>